<organism evidence="2 3">
    <name type="scientific">Liquorilactobacillus ghanensis DSM 18630</name>
    <dbReference type="NCBI Taxonomy" id="1423750"/>
    <lineage>
        <taxon>Bacteria</taxon>
        <taxon>Bacillati</taxon>
        <taxon>Bacillota</taxon>
        <taxon>Bacilli</taxon>
        <taxon>Lactobacillales</taxon>
        <taxon>Lactobacillaceae</taxon>
        <taxon>Liquorilactobacillus</taxon>
    </lineage>
</organism>
<keyword evidence="1" id="KW-1133">Transmembrane helix</keyword>
<keyword evidence="1" id="KW-0472">Membrane</keyword>
<comment type="caution">
    <text evidence="2">The sequence shown here is derived from an EMBL/GenBank/DDBJ whole genome shotgun (WGS) entry which is preliminary data.</text>
</comment>
<evidence type="ECO:0000313" key="2">
    <source>
        <dbReference type="EMBL" id="KRM06168.1"/>
    </source>
</evidence>
<dbReference type="AlphaFoldDB" id="A0A0R1VK57"/>
<evidence type="ECO:0000313" key="3">
    <source>
        <dbReference type="Proteomes" id="UP000051451"/>
    </source>
</evidence>
<dbReference type="EMBL" id="AZGB01000016">
    <property type="protein sequence ID" value="KRM06168.1"/>
    <property type="molecule type" value="Genomic_DNA"/>
</dbReference>
<evidence type="ECO:0000256" key="1">
    <source>
        <dbReference type="SAM" id="Phobius"/>
    </source>
</evidence>
<gene>
    <name evidence="2" type="ORF">FC89_GL001038</name>
</gene>
<protein>
    <submittedName>
        <fullName evidence="2">Periplasmic secreted protein</fullName>
    </submittedName>
</protein>
<accession>A0A0R1VK57</accession>
<feature type="transmembrane region" description="Helical" evidence="1">
    <location>
        <begin position="21"/>
        <end position="43"/>
    </location>
</feature>
<keyword evidence="3" id="KW-1185">Reference proteome</keyword>
<dbReference type="Proteomes" id="UP000051451">
    <property type="component" value="Unassembled WGS sequence"/>
</dbReference>
<dbReference type="PATRIC" id="fig|1423750.3.peg.1062"/>
<dbReference type="Pfam" id="PF07274">
    <property type="entry name" value="DUF1440"/>
    <property type="match status" value="1"/>
</dbReference>
<feature type="transmembrane region" description="Helical" evidence="1">
    <location>
        <begin position="86"/>
        <end position="109"/>
    </location>
</feature>
<proteinExistence type="predicted"/>
<dbReference type="InterPro" id="IPR009898">
    <property type="entry name" value="DUF1440"/>
</dbReference>
<name>A0A0R1VK57_9LACO</name>
<dbReference type="STRING" id="1423750.FC89_GL001038"/>
<keyword evidence="1" id="KW-0812">Transmembrane</keyword>
<feature type="transmembrane region" description="Helical" evidence="1">
    <location>
        <begin position="121"/>
        <end position="145"/>
    </location>
</feature>
<feature type="transmembrane region" description="Helical" evidence="1">
    <location>
        <begin position="157"/>
        <end position="175"/>
    </location>
</feature>
<reference evidence="2 3" key="1">
    <citation type="journal article" date="2015" name="Genome Announc.">
        <title>Expanding the biotechnology potential of lactobacilli through comparative genomics of 213 strains and associated genera.</title>
        <authorList>
            <person name="Sun Z."/>
            <person name="Harris H.M."/>
            <person name="McCann A."/>
            <person name="Guo C."/>
            <person name="Argimon S."/>
            <person name="Zhang W."/>
            <person name="Yang X."/>
            <person name="Jeffery I.B."/>
            <person name="Cooney J.C."/>
            <person name="Kagawa T.F."/>
            <person name="Liu W."/>
            <person name="Song Y."/>
            <person name="Salvetti E."/>
            <person name="Wrobel A."/>
            <person name="Rasinkangas P."/>
            <person name="Parkhill J."/>
            <person name="Rea M.C."/>
            <person name="O'Sullivan O."/>
            <person name="Ritari J."/>
            <person name="Douillard F.P."/>
            <person name="Paul Ross R."/>
            <person name="Yang R."/>
            <person name="Briner A.E."/>
            <person name="Felis G.E."/>
            <person name="de Vos W.M."/>
            <person name="Barrangou R."/>
            <person name="Klaenhammer T.R."/>
            <person name="Caufield P.W."/>
            <person name="Cui Y."/>
            <person name="Zhang H."/>
            <person name="O'Toole P.W."/>
        </authorList>
    </citation>
    <scope>NUCLEOTIDE SEQUENCE [LARGE SCALE GENOMIC DNA]</scope>
    <source>
        <strain evidence="2 3">DSM 18630</strain>
    </source>
</reference>
<sequence length="186" mass="21161">MGKGVESMFELSKPKASLGAIIWKSIWYGFIAGMISGMVKIGWENILPPRTLARNLTNPPQHLLEQIGFSAKTVHAFVYYSTDQKVFYVALLMHFGFSIVFAALFLFLAQYWKITTLWQGAAYGIVIWIAFHLIILPALGTIPAPWHQPFSEHFSEFFGHIVWSWSIYAVAVCLAKNDKKHILRNL</sequence>